<gene>
    <name evidence="1" type="ORF">LCGC14_2511820</name>
</gene>
<proteinExistence type="predicted"/>
<dbReference type="EMBL" id="LAZR01040304">
    <property type="protein sequence ID" value="KKL14821.1"/>
    <property type="molecule type" value="Genomic_DNA"/>
</dbReference>
<reference evidence="1" key="1">
    <citation type="journal article" date="2015" name="Nature">
        <title>Complex archaea that bridge the gap between prokaryotes and eukaryotes.</title>
        <authorList>
            <person name="Spang A."/>
            <person name="Saw J.H."/>
            <person name="Jorgensen S.L."/>
            <person name="Zaremba-Niedzwiedzka K."/>
            <person name="Martijn J."/>
            <person name="Lind A.E."/>
            <person name="van Eijk R."/>
            <person name="Schleper C."/>
            <person name="Guy L."/>
            <person name="Ettema T.J."/>
        </authorList>
    </citation>
    <scope>NUCLEOTIDE SEQUENCE</scope>
</reference>
<name>A0A0F9DAP7_9ZZZZ</name>
<accession>A0A0F9DAP7</accession>
<sequence length="59" mass="6893">LGFSARVSLTLFVATHVIILTSDLSTGSLTRQLHRKDFILCYRLRLLEYVYTYQTDVKR</sequence>
<protein>
    <submittedName>
        <fullName evidence="1">Uncharacterized protein</fullName>
    </submittedName>
</protein>
<comment type="caution">
    <text evidence="1">The sequence shown here is derived from an EMBL/GenBank/DDBJ whole genome shotgun (WGS) entry which is preliminary data.</text>
</comment>
<feature type="non-terminal residue" evidence="1">
    <location>
        <position position="1"/>
    </location>
</feature>
<dbReference type="AlphaFoldDB" id="A0A0F9DAP7"/>
<organism evidence="1">
    <name type="scientific">marine sediment metagenome</name>
    <dbReference type="NCBI Taxonomy" id="412755"/>
    <lineage>
        <taxon>unclassified sequences</taxon>
        <taxon>metagenomes</taxon>
        <taxon>ecological metagenomes</taxon>
    </lineage>
</organism>
<evidence type="ECO:0000313" key="1">
    <source>
        <dbReference type="EMBL" id="KKL14821.1"/>
    </source>
</evidence>